<feature type="compositionally biased region" description="Basic and acidic residues" evidence="1">
    <location>
        <begin position="102"/>
        <end position="115"/>
    </location>
</feature>
<sequence>MQVQISLAVAFAAASILAAPVNNTADTSAPCGVITQSIKDYYSNETNDGKDFPSSIAYLKNPPADYFYPPVDFLGGLDDIASKTAHWPRLQPRNATSSSLAKDPRKTEDRTRSDSDYLIDD</sequence>
<dbReference type="EMBL" id="JAFJYH010000368">
    <property type="protein sequence ID" value="KAG4412570.1"/>
    <property type="molecule type" value="Genomic_DNA"/>
</dbReference>
<evidence type="ECO:0000313" key="4">
    <source>
        <dbReference type="Proteomes" id="UP000664132"/>
    </source>
</evidence>
<feature type="chain" id="PRO_5034679256" evidence="2">
    <location>
        <begin position="19"/>
        <end position="121"/>
    </location>
</feature>
<feature type="region of interest" description="Disordered" evidence="1">
    <location>
        <begin position="88"/>
        <end position="121"/>
    </location>
</feature>
<evidence type="ECO:0000256" key="1">
    <source>
        <dbReference type="SAM" id="MobiDB-lite"/>
    </source>
</evidence>
<reference evidence="3" key="1">
    <citation type="submission" date="2021-02" db="EMBL/GenBank/DDBJ databases">
        <title>Genome sequence Cadophora malorum strain M34.</title>
        <authorList>
            <person name="Stefanovic E."/>
            <person name="Vu D."/>
            <person name="Scully C."/>
            <person name="Dijksterhuis J."/>
            <person name="Roader J."/>
            <person name="Houbraken J."/>
        </authorList>
    </citation>
    <scope>NUCLEOTIDE SEQUENCE</scope>
    <source>
        <strain evidence="3">M34</strain>
    </source>
</reference>
<name>A0A8H7W0H5_9HELO</name>
<feature type="signal peptide" evidence="2">
    <location>
        <begin position="1"/>
        <end position="18"/>
    </location>
</feature>
<accession>A0A8H7W0H5</accession>
<protein>
    <submittedName>
        <fullName evidence="3">Uncharacterized protein</fullName>
    </submittedName>
</protein>
<organism evidence="3 4">
    <name type="scientific">Cadophora malorum</name>
    <dbReference type="NCBI Taxonomy" id="108018"/>
    <lineage>
        <taxon>Eukaryota</taxon>
        <taxon>Fungi</taxon>
        <taxon>Dikarya</taxon>
        <taxon>Ascomycota</taxon>
        <taxon>Pezizomycotina</taxon>
        <taxon>Leotiomycetes</taxon>
        <taxon>Helotiales</taxon>
        <taxon>Ploettnerulaceae</taxon>
        <taxon>Cadophora</taxon>
    </lineage>
</organism>
<keyword evidence="2" id="KW-0732">Signal</keyword>
<keyword evidence="4" id="KW-1185">Reference proteome</keyword>
<evidence type="ECO:0000313" key="3">
    <source>
        <dbReference type="EMBL" id="KAG4412570.1"/>
    </source>
</evidence>
<gene>
    <name evidence="3" type="ORF">IFR04_014291</name>
</gene>
<proteinExistence type="predicted"/>
<comment type="caution">
    <text evidence="3">The sequence shown here is derived from an EMBL/GenBank/DDBJ whole genome shotgun (WGS) entry which is preliminary data.</text>
</comment>
<dbReference type="Proteomes" id="UP000664132">
    <property type="component" value="Unassembled WGS sequence"/>
</dbReference>
<evidence type="ECO:0000256" key="2">
    <source>
        <dbReference type="SAM" id="SignalP"/>
    </source>
</evidence>
<dbReference type="AlphaFoldDB" id="A0A8H7W0H5"/>